<feature type="transmembrane region" description="Helical" evidence="11">
    <location>
        <begin position="35"/>
        <end position="57"/>
    </location>
</feature>
<keyword evidence="13" id="KW-1185">Reference proteome</keyword>
<dbReference type="OrthoDB" id="2874149at2759"/>
<name>A0A168HGN4_CORDF</name>
<dbReference type="PANTHER" id="PTHR28097:SF1">
    <property type="entry name" value="PHEROMONE A FACTOR RECEPTOR"/>
    <property type="match status" value="1"/>
</dbReference>
<feature type="region of interest" description="Disordered" evidence="10">
    <location>
        <begin position="358"/>
        <end position="470"/>
    </location>
</feature>
<feature type="transmembrane region" description="Helical" evidence="11">
    <location>
        <begin position="310"/>
        <end position="327"/>
    </location>
</feature>
<feature type="compositionally biased region" description="Polar residues" evidence="10">
    <location>
        <begin position="530"/>
        <end position="550"/>
    </location>
</feature>
<protein>
    <submittedName>
        <fullName evidence="12">A-pheromone receptor PreA</fullName>
    </submittedName>
</protein>
<comment type="subcellular location">
    <subcellularLocation>
        <location evidence="1">Membrane</location>
        <topology evidence="1">Multi-pass membrane protein</topology>
    </subcellularLocation>
</comment>
<evidence type="ECO:0000256" key="7">
    <source>
        <dbReference type="ARBA" id="ARBA00023136"/>
    </source>
</evidence>
<keyword evidence="6" id="KW-0297">G-protein coupled receptor</keyword>
<keyword evidence="5 11" id="KW-1133">Transmembrane helix</keyword>
<evidence type="ECO:0000256" key="4">
    <source>
        <dbReference type="ARBA" id="ARBA00022692"/>
    </source>
</evidence>
<feature type="transmembrane region" description="Helical" evidence="11">
    <location>
        <begin position="105"/>
        <end position="126"/>
    </location>
</feature>
<comment type="caution">
    <text evidence="12">The sequence shown here is derived from an EMBL/GenBank/DDBJ whole genome shotgun (WGS) entry which is preliminary data.</text>
</comment>
<evidence type="ECO:0000256" key="9">
    <source>
        <dbReference type="ARBA" id="ARBA00023224"/>
    </source>
</evidence>
<proteinExistence type="inferred from homology"/>
<dbReference type="AlphaFoldDB" id="A0A168HGN4"/>
<dbReference type="GO" id="GO:0005886">
    <property type="term" value="C:plasma membrane"/>
    <property type="evidence" value="ECO:0007669"/>
    <property type="project" value="TreeGrafter"/>
</dbReference>
<evidence type="ECO:0000256" key="3">
    <source>
        <dbReference type="ARBA" id="ARBA00022507"/>
    </source>
</evidence>
<dbReference type="GO" id="GO:0004932">
    <property type="term" value="F:mating-type factor pheromone receptor activity"/>
    <property type="evidence" value="ECO:0007669"/>
    <property type="project" value="InterPro"/>
</dbReference>
<feature type="transmembrane region" description="Helical" evidence="11">
    <location>
        <begin position="188"/>
        <end position="211"/>
    </location>
</feature>
<feature type="transmembrane region" description="Helical" evidence="11">
    <location>
        <begin position="64"/>
        <end position="85"/>
    </location>
</feature>
<sequence length="558" mass="61786">MEHHALILRGDHNSPIFMLGDNVPPFVTPSLTANLAVRIVLGVVANLVCLVPLRLLYRNGEFAAVVFIVVVEIKNIFTIVMAALWHTDDMESWWPGYGLCDIEPFIYNGCAGIYVTCLLAIMRNLAHQVGIMRANPLTIREKRRRNLFQALIIFPLPIVQLAFTWPLAAQRYAVGPLMGCSWVPYSAWPYLVFFVIAQLVISIVAAIYAVITFFRFRQVSKVTASALTSNRAAFLRSQRAKRRLYLMVMSILVPFLPITITLCFLNIQALGTLKPFDFNEIHHSTTATLPWDAITFVPSRLIDFGSFNNGYISIITSIPIFIFFGMTKGAMNSYRVVLLYFGLGKIWPKLHDEYDPDRSARQTAASPGYLNQVTGKAKTSETSASRYRLTPHVTSKSVSSGESTAGSHALSRLLTPQLATSLGGGPEGDASITRPPSSWSNRLPRNPFPFRNRTGSMHPTSSLPSQPPVLPPIDTKASVFSLHNQNDDEISVQPVSPRLQRSPPPVRNFSLPAIPQGQPHPSEALDLPNAFSTLESSNRSARFADATSSETGDHHQRS</sequence>
<keyword evidence="9" id="KW-0807">Transducer</keyword>
<evidence type="ECO:0000313" key="12">
    <source>
        <dbReference type="EMBL" id="OAA77746.1"/>
    </source>
</evidence>
<feature type="compositionally biased region" description="Polar residues" evidence="10">
    <location>
        <begin position="392"/>
        <end position="406"/>
    </location>
</feature>
<evidence type="ECO:0000256" key="6">
    <source>
        <dbReference type="ARBA" id="ARBA00023040"/>
    </source>
</evidence>
<dbReference type="Pfam" id="PF02076">
    <property type="entry name" value="STE3"/>
    <property type="match status" value="1"/>
</dbReference>
<dbReference type="CDD" id="cd14966">
    <property type="entry name" value="7tmD_STE3"/>
    <property type="match status" value="1"/>
</dbReference>
<evidence type="ECO:0000313" key="13">
    <source>
        <dbReference type="Proteomes" id="UP000076881"/>
    </source>
</evidence>
<dbReference type="STRING" id="1081108.A0A168HGN4"/>
<dbReference type="Proteomes" id="UP000076881">
    <property type="component" value="Unassembled WGS sequence"/>
</dbReference>
<keyword evidence="4 11" id="KW-0812">Transmembrane</keyword>
<keyword evidence="8 12" id="KW-0675">Receptor</keyword>
<feature type="compositionally biased region" description="Polar residues" evidence="10">
    <location>
        <begin position="361"/>
        <end position="374"/>
    </location>
</feature>
<feature type="region of interest" description="Disordered" evidence="10">
    <location>
        <begin position="510"/>
        <end position="558"/>
    </location>
</feature>
<organism evidence="12 13">
    <name type="scientific">Akanthomyces lecanii RCEF 1005</name>
    <dbReference type="NCBI Taxonomy" id="1081108"/>
    <lineage>
        <taxon>Eukaryota</taxon>
        <taxon>Fungi</taxon>
        <taxon>Dikarya</taxon>
        <taxon>Ascomycota</taxon>
        <taxon>Pezizomycotina</taxon>
        <taxon>Sordariomycetes</taxon>
        <taxon>Hypocreomycetidae</taxon>
        <taxon>Hypocreales</taxon>
        <taxon>Cordycipitaceae</taxon>
        <taxon>Akanthomyces</taxon>
        <taxon>Cordyceps confragosa</taxon>
    </lineage>
</organism>
<evidence type="ECO:0000256" key="10">
    <source>
        <dbReference type="SAM" id="MobiDB-lite"/>
    </source>
</evidence>
<dbReference type="PANTHER" id="PTHR28097">
    <property type="entry name" value="PHEROMONE A FACTOR RECEPTOR"/>
    <property type="match status" value="1"/>
</dbReference>
<dbReference type="InterPro" id="IPR001499">
    <property type="entry name" value="GPCR_STE3"/>
</dbReference>
<reference evidence="12 13" key="1">
    <citation type="journal article" date="2016" name="Genome Biol. Evol.">
        <title>Divergent and convergent evolution of fungal pathogenicity.</title>
        <authorList>
            <person name="Shang Y."/>
            <person name="Xiao G."/>
            <person name="Zheng P."/>
            <person name="Cen K."/>
            <person name="Zhan S."/>
            <person name="Wang C."/>
        </authorList>
    </citation>
    <scope>NUCLEOTIDE SEQUENCE [LARGE SCALE GENOMIC DNA]</scope>
    <source>
        <strain evidence="12 13">RCEF 1005</strain>
    </source>
</reference>
<accession>A0A168HGN4</accession>
<evidence type="ECO:0000256" key="5">
    <source>
        <dbReference type="ARBA" id="ARBA00022989"/>
    </source>
</evidence>
<keyword evidence="3" id="KW-0589">Pheromone response</keyword>
<evidence type="ECO:0000256" key="2">
    <source>
        <dbReference type="ARBA" id="ARBA00011085"/>
    </source>
</evidence>
<evidence type="ECO:0000256" key="11">
    <source>
        <dbReference type="SAM" id="Phobius"/>
    </source>
</evidence>
<feature type="compositionally biased region" description="Low complexity" evidence="10">
    <location>
        <begin position="441"/>
        <end position="464"/>
    </location>
</feature>
<keyword evidence="7 11" id="KW-0472">Membrane</keyword>
<dbReference type="EMBL" id="AZHF01000003">
    <property type="protein sequence ID" value="OAA77746.1"/>
    <property type="molecule type" value="Genomic_DNA"/>
</dbReference>
<gene>
    <name evidence="12" type="ORF">LEL_04569</name>
</gene>
<feature type="transmembrane region" description="Helical" evidence="11">
    <location>
        <begin position="147"/>
        <end position="168"/>
    </location>
</feature>
<evidence type="ECO:0000256" key="8">
    <source>
        <dbReference type="ARBA" id="ARBA00023170"/>
    </source>
</evidence>
<evidence type="ECO:0000256" key="1">
    <source>
        <dbReference type="ARBA" id="ARBA00004141"/>
    </source>
</evidence>
<dbReference type="GO" id="GO:0000750">
    <property type="term" value="P:pheromone-dependent signal transduction involved in conjugation with cellular fusion"/>
    <property type="evidence" value="ECO:0007669"/>
    <property type="project" value="TreeGrafter"/>
</dbReference>
<comment type="similarity">
    <text evidence="2">Belongs to the G-protein coupled receptor 4 family.</text>
</comment>
<feature type="transmembrane region" description="Helical" evidence="11">
    <location>
        <begin position="244"/>
        <end position="267"/>
    </location>
</feature>